<feature type="region of interest" description="Disordered" evidence="1">
    <location>
        <begin position="74"/>
        <end position="179"/>
    </location>
</feature>
<keyword evidence="3" id="KW-1185">Reference proteome</keyword>
<name>A0AAW0UQV2_SCYPA</name>
<comment type="caution">
    <text evidence="2">The sequence shown here is derived from an EMBL/GenBank/DDBJ whole genome shotgun (WGS) entry which is preliminary data.</text>
</comment>
<dbReference type="AlphaFoldDB" id="A0AAW0UQV2"/>
<protein>
    <submittedName>
        <fullName evidence="2">Uncharacterized protein</fullName>
    </submittedName>
</protein>
<dbReference type="Proteomes" id="UP001487740">
    <property type="component" value="Unassembled WGS sequence"/>
</dbReference>
<proteinExistence type="predicted"/>
<feature type="compositionally biased region" description="Basic and acidic residues" evidence="1">
    <location>
        <begin position="167"/>
        <end position="179"/>
    </location>
</feature>
<feature type="compositionally biased region" description="Pro residues" evidence="1">
    <location>
        <begin position="98"/>
        <end position="119"/>
    </location>
</feature>
<accession>A0AAW0UQV2</accession>
<dbReference type="EMBL" id="JARAKH010000007">
    <property type="protein sequence ID" value="KAK8402493.1"/>
    <property type="molecule type" value="Genomic_DNA"/>
</dbReference>
<evidence type="ECO:0000313" key="3">
    <source>
        <dbReference type="Proteomes" id="UP001487740"/>
    </source>
</evidence>
<gene>
    <name evidence="2" type="ORF">O3P69_000724</name>
</gene>
<organism evidence="2 3">
    <name type="scientific">Scylla paramamosain</name>
    <name type="common">Mud crab</name>
    <dbReference type="NCBI Taxonomy" id="85552"/>
    <lineage>
        <taxon>Eukaryota</taxon>
        <taxon>Metazoa</taxon>
        <taxon>Ecdysozoa</taxon>
        <taxon>Arthropoda</taxon>
        <taxon>Crustacea</taxon>
        <taxon>Multicrustacea</taxon>
        <taxon>Malacostraca</taxon>
        <taxon>Eumalacostraca</taxon>
        <taxon>Eucarida</taxon>
        <taxon>Decapoda</taxon>
        <taxon>Pleocyemata</taxon>
        <taxon>Brachyura</taxon>
        <taxon>Eubrachyura</taxon>
        <taxon>Portunoidea</taxon>
        <taxon>Portunidae</taxon>
        <taxon>Portuninae</taxon>
        <taxon>Scylla</taxon>
    </lineage>
</organism>
<sequence>MSFIGRLKRQAVVYAGCGVTEKAGCRGSGEDVAMITESVATLNEERPAKRSQCLGNRDQVVRRRRQRCNCETLDGGETAQSASRPSRLRHHTATLIPNQPPSPAPPLPPPPPPPPPGWPPCSGDDANDLDPEVQPTSRLHSPARIVPSVEGVKEARGLTASLSSCRADSRTERVAARSL</sequence>
<reference evidence="2 3" key="1">
    <citation type="submission" date="2023-03" db="EMBL/GenBank/DDBJ databases">
        <title>High-quality genome of Scylla paramamosain provides insights in environmental adaptation.</title>
        <authorList>
            <person name="Zhang L."/>
        </authorList>
    </citation>
    <scope>NUCLEOTIDE SEQUENCE [LARGE SCALE GENOMIC DNA]</scope>
    <source>
        <strain evidence="2">LZ_2023a</strain>
        <tissue evidence="2">Muscle</tissue>
    </source>
</reference>
<evidence type="ECO:0000256" key="1">
    <source>
        <dbReference type="SAM" id="MobiDB-lite"/>
    </source>
</evidence>
<evidence type="ECO:0000313" key="2">
    <source>
        <dbReference type="EMBL" id="KAK8402493.1"/>
    </source>
</evidence>